<evidence type="ECO:0000313" key="3">
    <source>
        <dbReference type="EMBL" id="QJH91895.1"/>
    </source>
</evidence>
<dbReference type="GO" id="GO:0006121">
    <property type="term" value="P:mitochondrial electron transport, succinate to ubiquinone"/>
    <property type="evidence" value="ECO:0007669"/>
    <property type="project" value="InterPro"/>
</dbReference>
<keyword evidence="1" id="KW-1133">Transmembrane helix</keyword>
<dbReference type="EMBL" id="MN965203">
    <property type="protein sequence ID" value="QJH91895.1"/>
    <property type="molecule type" value="Genomic_DNA"/>
</dbReference>
<evidence type="ECO:0000313" key="2">
    <source>
        <dbReference type="EMBL" id="AJP33521.1"/>
    </source>
</evidence>
<name>A0A0N7AKE9_GNEGN</name>
<dbReference type="EMBL" id="KM672403">
    <property type="protein sequence ID" value="AJP33521.1"/>
    <property type="molecule type" value="Genomic_DNA"/>
</dbReference>
<geneLocation type="mitochondrion" evidence="2"/>
<protein>
    <submittedName>
        <fullName evidence="2">Succinate dehydrogenase cytochrome subunit 4</fullName>
    </submittedName>
    <submittedName>
        <fullName evidence="3">Succinate dehydrogenase subunit 4</fullName>
    </submittedName>
</protein>
<dbReference type="PANTHER" id="PTHR36358">
    <property type="entry name" value="SUCCINATE DEHYDROGENASE SUBUNIT 4, MITOCHONDRIAL"/>
    <property type="match status" value="1"/>
</dbReference>
<gene>
    <name evidence="2" type="primary">sdh4</name>
</gene>
<feature type="transmembrane region" description="Helical" evidence="1">
    <location>
        <begin position="75"/>
        <end position="95"/>
    </location>
</feature>
<reference evidence="3" key="2">
    <citation type="journal article" date="2020" name="Mol. Biol. Evol.">
        <title>Extensive Shifts from Cis- to Trans-splicing of Gymnosperm Mitochondrial Introns.</title>
        <authorList>
            <person name="Guo W."/>
            <person name="Zhu A."/>
            <person name="Fan W."/>
            <person name="Adams R.P."/>
            <person name="Mower J.P."/>
        </authorList>
    </citation>
    <scope>NUCLEOTIDE SEQUENCE</scope>
</reference>
<sequence length="96" mass="10843">MRGHRQLCGLRNGCSGSERTGLFRRITAAPPLPCLLISKVFSTFPPYILIFRHINVGIEEIMADHVHQGMTRNWIVIYLGSFLFIVIKDVFLSSAP</sequence>
<dbReference type="InterPro" id="IPR044963">
    <property type="entry name" value="SDH4"/>
</dbReference>
<keyword evidence="2" id="KW-0496">Mitochondrion</keyword>
<proteinExistence type="predicted"/>
<dbReference type="PANTHER" id="PTHR36358:SF1">
    <property type="entry name" value="SUCCINATE DEHYDROGENASE SUBUNIT 4, MITOCHONDRIAL"/>
    <property type="match status" value="1"/>
</dbReference>
<dbReference type="AlphaFoldDB" id="A0A0N7AKE9"/>
<dbReference type="GO" id="GO:0005743">
    <property type="term" value="C:mitochondrial inner membrane"/>
    <property type="evidence" value="ECO:0007669"/>
    <property type="project" value="InterPro"/>
</dbReference>
<evidence type="ECO:0000256" key="1">
    <source>
        <dbReference type="SAM" id="Phobius"/>
    </source>
</evidence>
<dbReference type="GO" id="GO:0045273">
    <property type="term" value="C:respiratory chain complex II (succinate dehydrogenase)"/>
    <property type="evidence" value="ECO:0007669"/>
    <property type="project" value="InterPro"/>
</dbReference>
<keyword evidence="1" id="KW-0472">Membrane</keyword>
<reference evidence="2" key="1">
    <citation type="submission" date="2014-09" db="EMBL/GenBank/DDBJ databases">
        <title>Complete mitochondrial genome of Ginkgo biloba and comparative analysis of mitogenomic diversity in gymnosperms.</title>
        <authorList>
            <person name="Guo W."/>
            <person name="Fan W."/>
            <person name="Mower J.P."/>
        </authorList>
    </citation>
    <scope>NUCLEOTIDE SEQUENCE</scope>
</reference>
<keyword evidence="1" id="KW-0812">Transmembrane</keyword>
<dbReference type="GO" id="GO:0006099">
    <property type="term" value="P:tricarboxylic acid cycle"/>
    <property type="evidence" value="ECO:0007669"/>
    <property type="project" value="InterPro"/>
</dbReference>
<accession>A0A0N7AKE9</accession>
<organism evidence="2">
    <name type="scientific">Gnetum gnemon</name>
    <name type="common">Spanish joint-fir</name>
    <name type="synonym">Gnetum acutatum</name>
    <dbReference type="NCBI Taxonomy" id="3382"/>
    <lineage>
        <taxon>Eukaryota</taxon>
        <taxon>Viridiplantae</taxon>
        <taxon>Streptophyta</taxon>
        <taxon>Embryophyta</taxon>
        <taxon>Tracheophyta</taxon>
        <taxon>Spermatophyta</taxon>
        <taxon>Gnetopsida</taxon>
        <taxon>Gnetidae</taxon>
        <taxon>Gnetales</taxon>
        <taxon>Gnetaceae</taxon>
        <taxon>Gnetum</taxon>
    </lineage>
</organism>